<dbReference type="PANTHER" id="PTHR10217">
    <property type="entry name" value="VOLTAGE AND LIGAND GATED POTASSIUM CHANNEL"/>
    <property type="match status" value="1"/>
</dbReference>
<dbReference type="AlphaFoldDB" id="A0A1J1J392"/>
<dbReference type="OrthoDB" id="2021138at2759"/>
<accession>A0A1J1J392</accession>
<keyword evidence="1" id="KW-1133">Transmembrane helix</keyword>
<evidence type="ECO:0000313" key="3">
    <source>
        <dbReference type="Proteomes" id="UP000183832"/>
    </source>
</evidence>
<keyword evidence="1" id="KW-0472">Membrane</keyword>
<organism evidence="2 3">
    <name type="scientific">Clunio marinus</name>
    <dbReference type="NCBI Taxonomy" id="568069"/>
    <lineage>
        <taxon>Eukaryota</taxon>
        <taxon>Metazoa</taxon>
        <taxon>Ecdysozoa</taxon>
        <taxon>Arthropoda</taxon>
        <taxon>Hexapoda</taxon>
        <taxon>Insecta</taxon>
        <taxon>Pterygota</taxon>
        <taxon>Neoptera</taxon>
        <taxon>Endopterygota</taxon>
        <taxon>Diptera</taxon>
        <taxon>Nematocera</taxon>
        <taxon>Chironomoidea</taxon>
        <taxon>Chironomidae</taxon>
        <taxon>Clunio</taxon>
    </lineage>
</organism>
<keyword evidence="1" id="KW-0812">Transmembrane</keyword>
<sequence>MMIIYGMAFIFIPYDVAFHYGSKRLESSFFISSIIVLIDIVCLMDIAINFNSSYVDSHTKEIVLDKRKIIRNYLRGYFWIDLLSSIPDRLILA</sequence>
<reference evidence="2 3" key="1">
    <citation type="submission" date="2015-04" db="EMBL/GenBank/DDBJ databases">
        <authorList>
            <person name="Syromyatnikov M.Y."/>
            <person name="Popov V.N."/>
        </authorList>
    </citation>
    <scope>NUCLEOTIDE SEQUENCE [LARGE SCALE GENOMIC DNA]</scope>
</reference>
<keyword evidence="3" id="KW-1185">Reference proteome</keyword>
<dbReference type="InterPro" id="IPR050818">
    <property type="entry name" value="KCNH_animal-type"/>
</dbReference>
<proteinExistence type="predicted"/>
<gene>
    <name evidence="2" type="ORF">CLUMA_CG019472</name>
</gene>
<dbReference type="PANTHER" id="PTHR10217:SF435">
    <property type="entry name" value="POTASSIUM VOLTAGE-GATED CHANNEL PROTEIN EAG"/>
    <property type="match status" value="1"/>
</dbReference>
<dbReference type="GO" id="GO:0005886">
    <property type="term" value="C:plasma membrane"/>
    <property type="evidence" value="ECO:0007669"/>
    <property type="project" value="TreeGrafter"/>
</dbReference>
<protein>
    <submittedName>
        <fullName evidence="2">CLUMA_CG019472, isoform A</fullName>
    </submittedName>
</protein>
<name>A0A1J1J392_9DIPT</name>
<dbReference type="Proteomes" id="UP000183832">
    <property type="component" value="Unassembled WGS sequence"/>
</dbReference>
<evidence type="ECO:0000256" key="1">
    <source>
        <dbReference type="SAM" id="Phobius"/>
    </source>
</evidence>
<dbReference type="STRING" id="568069.A0A1J1J392"/>
<evidence type="ECO:0000313" key="2">
    <source>
        <dbReference type="EMBL" id="CRL06931.1"/>
    </source>
</evidence>
<dbReference type="GO" id="GO:0005249">
    <property type="term" value="F:voltage-gated potassium channel activity"/>
    <property type="evidence" value="ECO:0007669"/>
    <property type="project" value="TreeGrafter"/>
</dbReference>
<dbReference type="EMBL" id="CVRI01000067">
    <property type="protein sequence ID" value="CRL06931.1"/>
    <property type="molecule type" value="Genomic_DNA"/>
</dbReference>
<dbReference type="GO" id="GO:0042391">
    <property type="term" value="P:regulation of membrane potential"/>
    <property type="evidence" value="ECO:0007669"/>
    <property type="project" value="TreeGrafter"/>
</dbReference>
<feature type="non-terminal residue" evidence="2">
    <location>
        <position position="93"/>
    </location>
</feature>
<feature type="transmembrane region" description="Helical" evidence="1">
    <location>
        <begin position="29"/>
        <end position="50"/>
    </location>
</feature>